<keyword evidence="3" id="KW-0449">Lipoprotein</keyword>
<dbReference type="SUPFAM" id="SSF89392">
    <property type="entry name" value="Prokaryotic lipoproteins and lipoprotein localization factors"/>
    <property type="match status" value="1"/>
</dbReference>
<dbReference type="PANTHER" id="PTHR35869:SF1">
    <property type="entry name" value="OUTER-MEMBRANE LIPOPROTEIN CARRIER PROTEIN"/>
    <property type="match status" value="1"/>
</dbReference>
<dbReference type="Pfam" id="PF03548">
    <property type="entry name" value="LolA"/>
    <property type="match status" value="1"/>
</dbReference>
<reference evidence="4" key="1">
    <citation type="journal article" date="2019" name="Int. J. Syst. Evol. Microbiol.">
        <title>The Global Catalogue of Microorganisms (GCM) 10K type strain sequencing project: providing services to taxonomists for standard genome sequencing and annotation.</title>
        <authorList>
            <consortium name="The Broad Institute Genomics Platform"/>
            <consortium name="The Broad Institute Genome Sequencing Center for Infectious Disease"/>
            <person name="Wu L."/>
            <person name="Ma J."/>
        </authorList>
    </citation>
    <scope>NUCLEOTIDE SEQUENCE [LARGE SCALE GENOMIC DNA]</scope>
    <source>
        <strain evidence="4">NBRC 110140</strain>
    </source>
</reference>
<accession>A0ABQ5VVG9</accession>
<keyword evidence="1 2" id="KW-0732">Signal</keyword>
<evidence type="ECO:0000313" key="3">
    <source>
        <dbReference type="EMBL" id="GLQ35420.1"/>
    </source>
</evidence>
<evidence type="ECO:0000256" key="1">
    <source>
        <dbReference type="ARBA" id="ARBA00022729"/>
    </source>
</evidence>
<evidence type="ECO:0000313" key="4">
    <source>
        <dbReference type="Proteomes" id="UP001156694"/>
    </source>
</evidence>
<keyword evidence="4" id="KW-1185">Reference proteome</keyword>
<dbReference type="RefSeq" id="WP_284377832.1">
    <property type="nucleotide sequence ID" value="NZ_BSNN01000004.1"/>
</dbReference>
<organism evidence="3 4">
    <name type="scientific">Amylibacter marinus</name>
    <dbReference type="NCBI Taxonomy" id="1475483"/>
    <lineage>
        <taxon>Bacteria</taxon>
        <taxon>Pseudomonadati</taxon>
        <taxon>Pseudomonadota</taxon>
        <taxon>Alphaproteobacteria</taxon>
        <taxon>Rhodobacterales</taxon>
        <taxon>Paracoccaceae</taxon>
        <taxon>Amylibacter</taxon>
    </lineage>
</organism>
<gene>
    <name evidence="3" type="ORF">GCM10007939_17030</name>
</gene>
<dbReference type="Gene3D" id="2.50.20.10">
    <property type="entry name" value="Lipoprotein localisation LolA/LolB/LppX"/>
    <property type="match status" value="1"/>
</dbReference>
<sequence>MNKRDFIKASLVGLAAFCATPASAEQLPLSALSDYFNSLESAQTAFTQINSNGSQTTGTVYIKRPGRMRFEYNGTNAPLVLASAGSIAVYDGKSKGKPKIYPLRRSPLNLILAKNVNLETSGMVVKQTYDGRFTSIIARDPKEPNLGQIQLVFTDNPIQLRQWIVTDQSRNRTTVKLDALNTSTEHSNKLFRITKP</sequence>
<proteinExistence type="predicted"/>
<dbReference type="InterPro" id="IPR004564">
    <property type="entry name" value="OM_lipoprot_carrier_LolA-like"/>
</dbReference>
<dbReference type="EMBL" id="BSNN01000004">
    <property type="protein sequence ID" value="GLQ35420.1"/>
    <property type="molecule type" value="Genomic_DNA"/>
</dbReference>
<name>A0ABQ5VVG9_9RHOB</name>
<dbReference type="CDD" id="cd16325">
    <property type="entry name" value="LolA"/>
    <property type="match status" value="1"/>
</dbReference>
<comment type="caution">
    <text evidence="3">The sequence shown here is derived from an EMBL/GenBank/DDBJ whole genome shotgun (WGS) entry which is preliminary data.</text>
</comment>
<dbReference type="PANTHER" id="PTHR35869">
    <property type="entry name" value="OUTER-MEMBRANE LIPOPROTEIN CARRIER PROTEIN"/>
    <property type="match status" value="1"/>
</dbReference>
<dbReference type="InterPro" id="IPR029046">
    <property type="entry name" value="LolA/LolB/LppX"/>
</dbReference>
<feature type="signal peptide" evidence="2">
    <location>
        <begin position="1"/>
        <end position="24"/>
    </location>
</feature>
<protein>
    <submittedName>
        <fullName evidence="3">Outer-membrane lipoprotein carrier protein</fullName>
    </submittedName>
</protein>
<dbReference type="Proteomes" id="UP001156694">
    <property type="component" value="Unassembled WGS sequence"/>
</dbReference>
<feature type="chain" id="PRO_5046221114" evidence="2">
    <location>
        <begin position="25"/>
        <end position="196"/>
    </location>
</feature>
<evidence type="ECO:0000256" key="2">
    <source>
        <dbReference type="SAM" id="SignalP"/>
    </source>
</evidence>